<evidence type="ECO:0000313" key="1">
    <source>
        <dbReference type="EMBL" id="MBB6671260.1"/>
    </source>
</evidence>
<proteinExistence type="predicted"/>
<protein>
    <submittedName>
        <fullName evidence="1">Uncharacterized protein</fullName>
    </submittedName>
</protein>
<sequence length="161" mass="18590">MDNKYLIADEVIIDARPTAVPYNYRISYKLAQLCLIIELCCRGGCSILKLHMISVGLSTIDDMKRLKEFVFNNSSNYTVVRFDPAVNHGVKYAIAEGLMFQQQNGLFRLTKKGKAYVRGIMKDKDILIDEKRYLFDLGEKLTDEKIKALTSFWRYSDVEDK</sequence>
<evidence type="ECO:0000313" key="2">
    <source>
        <dbReference type="Proteomes" id="UP000547209"/>
    </source>
</evidence>
<dbReference type="AlphaFoldDB" id="A0A7X0VEQ5"/>
<gene>
    <name evidence="1" type="ORF">H7C19_11285</name>
</gene>
<accession>A0A7X0VEQ5</accession>
<organism evidence="1 2">
    <name type="scientific">Cohnella nanjingensis</name>
    <dbReference type="NCBI Taxonomy" id="1387779"/>
    <lineage>
        <taxon>Bacteria</taxon>
        <taxon>Bacillati</taxon>
        <taxon>Bacillota</taxon>
        <taxon>Bacilli</taxon>
        <taxon>Bacillales</taxon>
        <taxon>Paenibacillaceae</taxon>
        <taxon>Cohnella</taxon>
    </lineage>
</organism>
<dbReference type="EMBL" id="JACJVP010000019">
    <property type="protein sequence ID" value="MBB6671260.1"/>
    <property type="molecule type" value="Genomic_DNA"/>
</dbReference>
<keyword evidence="2" id="KW-1185">Reference proteome</keyword>
<comment type="caution">
    <text evidence="1">The sequence shown here is derived from an EMBL/GenBank/DDBJ whole genome shotgun (WGS) entry which is preliminary data.</text>
</comment>
<name>A0A7X0VEQ5_9BACL</name>
<reference evidence="1 2" key="1">
    <citation type="submission" date="2020-08" db="EMBL/GenBank/DDBJ databases">
        <title>Cohnella phylogeny.</title>
        <authorList>
            <person name="Dunlap C."/>
        </authorList>
    </citation>
    <scope>NUCLEOTIDE SEQUENCE [LARGE SCALE GENOMIC DNA]</scope>
    <source>
        <strain evidence="1 2">DSM 28246</strain>
    </source>
</reference>
<dbReference type="Proteomes" id="UP000547209">
    <property type="component" value="Unassembled WGS sequence"/>
</dbReference>
<dbReference type="RefSeq" id="WP_185142746.1">
    <property type="nucleotide sequence ID" value="NZ_JACJVP010000019.1"/>
</dbReference>